<reference evidence="27" key="1">
    <citation type="submission" date="2018-05" db="EMBL/GenBank/DDBJ databases">
        <title>Whole genome of Theropithecus gelada.</title>
        <authorList>
            <person name="Chiou K.L."/>
            <person name="Snyder-Mackler N."/>
        </authorList>
    </citation>
    <scope>NUCLEOTIDE SEQUENCE [LARGE SCALE GENOMIC DNA]</scope>
</reference>
<dbReference type="InterPro" id="IPR036866">
    <property type="entry name" value="RibonucZ/Hydroxyglut_hydro"/>
</dbReference>
<dbReference type="SMART" id="SM00849">
    <property type="entry name" value="Lactamase_B"/>
    <property type="match status" value="1"/>
</dbReference>
<dbReference type="Pfam" id="PF23023">
    <property type="entry name" value="Anti-Pycsar_Apyc1"/>
    <property type="match status" value="1"/>
</dbReference>
<sequence>MWALCSLLRSAAGRTMSQGRTISQASARRQRPPKDPLRHLRTREKRGPLGSSGGANTVYLQVVAVGSRDAGAALYVFSEFNRYLFNCGEGVQRLMQEHKLKVARLDNIFLTRMHWSNVGGLSGMILTLKETGLPKCVLSGPPQLEKYLEAIKIFSGPLKGIELAVRPHSAPEYKDETMTVYQIPIHSEQRSGKHQPWQSPERPLGRLSPERSSDSESNENELHLPRGVSQRRGVRDPSLVIAFICKLHLKRGSFLVLKAKELGLPVGTAAIAPIIAAVKEGKSITHEGREILAEELCTPPDPGAAFVVVECPDEGFIQPICENATFQRYQGKADAPVALVVHMAPESVLADSRYQQWMERFGPDTQHLVLNENCASVHNLRSYKIQTQLNLIHPDIFPLLTSFPHKKEGPTLSVPVVQGECLLKYQLRPRREWQRDAIITCNPQEFIDEALQLPNFQESVQECRRSAQDGPAPAEKRSQYPEIVFLGTGSAIPMKIRNVSATLVNISSDTSLLLDCGEGTFGQLYRHYGDQVDRVLGSLAAVFVSHLHADHHTGLLNILLQRERALASLGKPFHPLLVVAPTQLKAWLQQYHNQCQEVLHHVSMIPAKYLQVGAEISSPAVERLISSLLGTCDLEEFQTCLVRHCRHAFGCALVHTSGWKVVYSGDTMPCEALVRMGKDATLLIHEATLEDGLEEEAVEKTHSTTSQAIRVGMRMNAEFIMLNHFSQRYAKVPLFSPDFNEKVGIAFDHMKVSFGDFPTVPKLIPPLKALFAGDIEEMEERREKRELRQVRAALLSRALTDDLEDGEPQQKRAHTEEPQSKKVRAQ</sequence>
<comment type="catalytic activity">
    <reaction evidence="1">
        <text>Endonucleolytic cleavage of RNA, removing extra 3' nucleotides from tRNA precursor, generating 3' termini of tRNAs. A 3'-hydroxy group is left at the tRNA terminus and a 5'-phosphoryl group is left at the trailer molecule.</text>
        <dbReference type="EC" id="3.1.26.11"/>
    </reaction>
</comment>
<feature type="compositionally biased region" description="Polar residues" evidence="25">
    <location>
        <begin position="15"/>
        <end position="27"/>
    </location>
</feature>
<dbReference type="InterPro" id="IPR027794">
    <property type="entry name" value="tRNase_Z_dom"/>
</dbReference>
<accession>A0A8D2GAB8</accession>
<feature type="domain" description="Metallo-beta-lactamase" evidence="26">
    <location>
        <begin position="498"/>
        <end position="702"/>
    </location>
</feature>
<evidence type="ECO:0000313" key="27">
    <source>
        <dbReference type="Ensembl" id="ENSTGEP00000035251.1"/>
    </source>
</evidence>
<evidence type="ECO:0000256" key="23">
    <source>
        <dbReference type="ARBA" id="ARBA00046098"/>
    </source>
</evidence>
<dbReference type="RefSeq" id="XP_025219412.1">
    <property type="nucleotide sequence ID" value="XM_025363627.1"/>
</dbReference>
<dbReference type="GO" id="GO:0005634">
    <property type="term" value="C:nucleus"/>
    <property type="evidence" value="ECO:0007669"/>
    <property type="project" value="UniProtKB-SubCell"/>
</dbReference>
<dbReference type="AlphaFoldDB" id="A0A8D2GAB8"/>
<keyword evidence="10" id="KW-0540">Nuclease</keyword>
<dbReference type="InterPro" id="IPR001279">
    <property type="entry name" value="Metallo-B-lactamas"/>
</dbReference>
<dbReference type="Gene3D" id="3.60.15.10">
    <property type="entry name" value="Ribonuclease Z/Hydroxyacylglutathione hydrolase-like"/>
    <property type="match status" value="2"/>
</dbReference>
<dbReference type="GO" id="GO:0042781">
    <property type="term" value="F:3'-tRNA processing endoribonuclease activity"/>
    <property type="evidence" value="ECO:0007669"/>
    <property type="project" value="UniProtKB-EC"/>
</dbReference>
<organism evidence="27 28">
    <name type="scientific">Theropithecus gelada</name>
    <name type="common">Gelada baboon</name>
    <dbReference type="NCBI Taxonomy" id="9565"/>
    <lineage>
        <taxon>Eukaryota</taxon>
        <taxon>Metazoa</taxon>
        <taxon>Chordata</taxon>
        <taxon>Craniata</taxon>
        <taxon>Vertebrata</taxon>
        <taxon>Euteleostomi</taxon>
        <taxon>Mammalia</taxon>
        <taxon>Eutheria</taxon>
        <taxon>Euarchontoglires</taxon>
        <taxon>Primates</taxon>
        <taxon>Haplorrhini</taxon>
        <taxon>Catarrhini</taxon>
        <taxon>Cercopithecidae</taxon>
        <taxon>Cercopithecinae</taxon>
        <taxon>Theropithecus</taxon>
    </lineage>
</organism>
<evidence type="ECO:0000256" key="2">
    <source>
        <dbReference type="ARBA" id="ARBA00001947"/>
    </source>
</evidence>
<keyword evidence="9" id="KW-0819">tRNA processing</keyword>
<evidence type="ECO:0000256" key="6">
    <source>
        <dbReference type="ARBA" id="ARBA00012477"/>
    </source>
</evidence>
<evidence type="ECO:0000313" key="28">
    <source>
        <dbReference type="Proteomes" id="UP000694411"/>
    </source>
</evidence>
<dbReference type="Pfam" id="PF13691">
    <property type="entry name" value="Lactamase_B_4"/>
    <property type="match status" value="1"/>
</dbReference>
<evidence type="ECO:0000256" key="8">
    <source>
        <dbReference type="ARBA" id="ARBA00022553"/>
    </source>
</evidence>
<evidence type="ECO:0000256" key="13">
    <source>
        <dbReference type="ARBA" id="ARBA00022801"/>
    </source>
</evidence>
<feature type="region of interest" description="Disordered" evidence="25">
    <location>
        <begin position="15"/>
        <end position="52"/>
    </location>
</feature>
<dbReference type="GeneID" id="112610265"/>
<evidence type="ECO:0000259" key="26">
    <source>
        <dbReference type="SMART" id="SM00849"/>
    </source>
</evidence>
<dbReference type="EC" id="3.1.26.11" evidence="6"/>
<evidence type="ECO:0000256" key="14">
    <source>
        <dbReference type="ARBA" id="ARBA00022833"/>
    </source>
</evidence>
<keyword evidence="12" id="KW-0255">Endonuclease</keyword>
<dbReference type="SUPFAM" id="SSF56281">
    <property type="entry name" value="Metallo-hydrolase/oxidoreductase"/>
    <property type="match status" value="2"/>
</dbReference>
<dbReference type="InterPro" id="IPR047151">
    <property type="entry name" value="RNZ2-like"/>
</dbReference>
<dbReference type="GO" id="GO:0046872">
    <property type="term" value="F:metal ion binding"/>
    <property type="evidence" value="ECO:0007669"/>
    <property type="project" value="UniProtKB-KW"/>
</dbReference>
<evidence type="ECO:0000256" key="15">
    <source>
        <dbReference type="ARBA" id="ARBA00022946"/>
    </source>
</evidence>
<comment type="similarity">
    <text evidence="5">Belongs to the RNase Z family.</text>
</comment>
<evidence type="ECO:0000256" key="1">
    <source>
        <dbReference type="ARBA" id="ARBA00000402"/>
    </source>
</evidence>
<keyword evidence="8" id="KW-0597">Phosphoprotein</keyword>
<evidence type="ECO:0000256" key="4">
    <source>
        <dbReference type="ARBA" id="ARBA00004436"/>
    </source>
</evidence>
<evidence type="ECO:0000256" key="10">
    <source>
        <dbReference type="ARBA" id="ARBA00022722"/>
    </source>
</evidence>
<comment type="subunit">
    <text evidence="24">Homodimer. Interacts with PTCD1.</text>
</comment>
<evidence type="ECO:0000256" key="11">
    <source>
        <dbReference type="ARBA" id="ARBA00022723"/>
    </source>
</evidence>
<dbReference type="PANTHER" id="PTHR12553:SF49">
    <property type="entry name" value="ZINC PHOSPHODIESTERASE ELAC PROTEIN 2"/>
    <property type="match status" value="1"/>
</dbReference>
<evidence type="ECO:0000256" key="12">
    <source>
        <dbReference type="ARBA" id="ARBA00022759"/>
    </source>
</evidence>
<dbReference type="CTD" id="60528"/>
<keyword evidence="17" id="KW-0539">Nucleus</keyword>
<dbReference type="Proteomes" id="UP000694411">
    <property type="component" value="Chromosome 16"/>
</dbReference>
<feature type="region of interest" description="Disordered" evidence="25">
    <location>
        <begin position="798"/>
        <end position="826"/>
    </location>
</feature>
<keyword evidence="16" id="KW-0496">Mitochondrion</keyword>
<evidence type="ECO:0000256" key="24">
    <source>
        <dbReference type="ARBA" id="ARBA00047136"/>
    </source>
</evidence>
<keyword evidence="18" id="KW-1135">Mitochondrion nucleoid</keyword>
<feature type="compositionally biased region" description="Basic and acidic residues" evidence="25">
    <location>
        <begin position="808"/>
        <end position="820"/>
    </location>
</feature>
<evidence type="ECO:0000256" key="18">
    <source>
        <dbReference type="ARBA" id="ARBA00023271"/>
    </source>
</evidence>
<dbReference type="KEGG" id="tge:112610265"/>
<feature type="compositionally biased region" description="Basic and acidic residues" evidence="25">
    <location>
        <begin position="208"/>
        <end position="224"/>
    </location>
</feature>
<evidence type="ECO:0000256" key="21">
    <source>
        <dbReference type="ARBA" id="ARBA00032104"/>
    </source>
</evidence>
<reference evidence="27" key="3">
    <citation type="submission" date="2025-09" db="UniProtKB">
        <authorList>
            <consortium name="Ensembl"/>
        </authorList>
    </citation>
    <scope>IDENTIFICATION</scope>
</reference>
<dbReference type="FunFam" id="3.60.15.10:FF:000014">
    <property type="entry name" value="Zinc phosphodiesterase ELAC protein 2"/>
    <property type="match status" value="1"/>
</dbReference>
<keyword evidence="13" id="KW-0378">Hydrolase</keyword>
<reference evidence="27" key="2">
    <citation type="submission" date="2025-08" db="UniProtKB">
        <authorList>
            <consortium name="Ensembl"/>
        </authorList>
    </citation>
    <scope>IDENTIFICATION</scope>
</reference>
<evidence type="ECO:0000256" key="25">
    <source>
        <dbReference type="SAM" id="MobiDB-lite"/>
    </source>
</evidence>
<keyword evidence="28" id="KW-1185">Reference proteome</keyword>
<evidence type="ECO:0000256" key="9">
    <source>
        <dbReference type="ARBA" id="ARBA00022694"/>
    </source>
</evidence>
<protein>
    <recommendedName>
        <fullName evidence="7">Zinc phosphodiesterase ELAC protein 2</fullName>
        <ecNumber evidence="6">3.1.26.11</ecNumber>
    </recommendedName>
    <alternativeName>
        <fullName evidence="22">ElaC homolog protein 2</fullName>
    </alternativeName>
    <alternativeName>
        <fullName evidence="20">Ribonuclease Z 2</fullName>
    </alternativeName>
    <alternativeName>
        <fullName evidence="21">tRNA 3 endonuclease 2</fullName>
    </alternativeName>
    <alternativeName>
        <fullName evidence="19">tRNase Z 2</fullName>
    </alternativeName>
</protein>
<comment type="cofactor">
    <cofactor evidence="2">
        <name>Zn(2+)</name>
        <dbReference type="ChEBI" id="CHEBI:29105"/>
    </cofactor>
</comment>
<evidence type="ECO:0000256" key="5">
    <source>
        <dbReference type="ARBA" id="ARBA00007823"/>
    </source>
</evidence>
<dbReference type="CDD" id="cd16296">
    <property type="entry name" value="RNaseZ_ELAC2-N-term-like_MBL-fold"/>
    <property type="match status" value="1"/>
</dbReference>
<evidence type="ECO:0000256" key="20">
    <source>
        <dbReference type="ARBA" id="ARBA00030729"/>
    </source>
</evidence>
<feature type="region of interest" description="Disordered" evidence="25">
    <location>
        <begin position="187"/>
        <end position="229"/>
    </location>
</feature>
<comment type="function">
    <text evidence="23">Zinc phosphodiesterase, which displays mitochondrial tRNA 3'-processing endonuclease activity. Involved in tRNA maturation, by removing a 3'-trailer from precursor tRNA. Associates with mitochondrial DNA complexes at the nucleoids to initiate RNA processing and ribosome assembly.</text>
</comment>
<gene>
    <name evidence="27" type="primary">ELAC2</name>
</gene>
<dbReference type="Ensembl" id="ENSTGET00000041836.1">
    <property type="protein sequence ID" value="ENSTGEP00000035251.1"/>
    <property type="gene ID" value="ENSTGEG00000028085.1"/>
</dbReference>
<dbReference type="GO" id="GO:0042645">
    <property type="term" value="C:mitochondrial nucleoid"/>
    <property type="evidence" value="ECO:0007669"/>
    <property type="project" value="UniProtKB-SubCell"/>
</dbReference>
<evidence type="ECO:0000256" key="17">
    <source>
        <dbReference type="ARBA" id="ARBA00023242"/>
    </source>
</evidence>
<dbReference type="GO" id="GO:1990180">
    <property type="term" value="P:mitochondrial tRNA 3'-end processing"/>
    <property type="evidence" value="ECO:0007669"/>
    <property type="project" value="TreeGrafter"/>
</dbReference>
<keyword evidence="14" id="KW-0862">Zinc</keyword>
<dbReference type="CDD" id="cd07718">
    <property type="entry name" value="RNaseZ_ELAC1_ELAC2-C-term-like_MBL-fold"/>
    <property type="match status" value="1"/>
</dbReference>
<evidence type="ECO:0000256" key="7">
    <source>
        <dbReference type="ARBA" id="ARBA00013357"/>
    </source>
</evidence>
<keyword evidence="15" id="KW-0809">Transit peptide</keyword>
<evidence type="ECO:0000256" key="3">
    <source>
        <dbReference type="ARBA" id="ARBA00004123"/>
    </source>
</evidence>
<evidence type="ECO:0000256" key="22">
    <source>
        <dbReference type="ARBA" id="ARBA00032616"/>
    </source>
</evidence>
<evidence type="ECO:0000256" key="16">
    <source>
        <dbReference type="ARBA" id="ARBA00023128"/>
    </source>
</evidence>
<name>A0A8D2GAB8_THEGE</name>
<comment type="subcellular location">
    <subcellularLocation>
        <location evidence="4">Mitochondrion matrix</location>
        <location evidence="4">Mitochondrion nucleoid</location>
    </subcellularLocation>
    <subcellularLocation>
        <location evidence="3">Nucleus</location>
    </subcellularLocation>
</comment>
<dbReference type="PANTHER" id="PTHR12553">
    <property type="entry name" value="ZINC PHOSPHODIESTERASE ELAC PROTEIN 2"/>
    <property type="match status" value="1"/>
</dbReference>
<proteinExistence type="inferred from homology"/>
<keyword evidence="11" id="KW-0479">Metal-binding</keyword>
<evidence type="ECO:0000256" key="19">
    <source>
        <dbReference type="ARBA" id="ARBA00030689"/>
    </source>
</evidence>